<feature type="transmembrane region" description="Helical" evidence="6">
    <location>
        <begin position="364"/>
        <end position="382"/>
    </location>
</feature>
<evidence type="ECO:0000256" key="2">
    <source>
        <dbReference type="ARBA" id="ARBA00022475"/>
    </source>
</evidence>
<feature type="transmembrane region" description="Helical" evidence="6">
    <location>
        <begin position="71"/>
        <end position="90"/>
    </location>
</feature>
<accession>A0AAE3W8E9</accession>
<evidence type="ECO:0000256" key="3">
    <source>
        <dbReference type="ARBA" id="ARBA00022692"/>
    </source>
</evidence>
<reference evidence="8 9" key="1">
    <citation type="submission" date="2023-07" db="EMBL/GenBank/DDBJ databases">
        <title>Sequencing the genomes of 1000 actinobacteria strains.</title>
        <authorList>
            <person name="Klenk H.-P."/>
        </authorList>
    </citation>
    <scope>NUCLEOTIDE SEQUENCE [LARGE SCALE GENOMIC DNA]</scope>
    <source>
        <strain evidence="8 9">DSM 44709</strain>
    </source>
</reference>
<dbReference type="Gene3D" id="1.20.1250.20">
    <property type="entry name" value="MFS general substrate transporter like domains"/>
    <property type="match status" value="1"/>
</dbReference>
<feature type="transmembrane region" description="Helical" evidence="6">
    <location>
        <begin position="45"/>
        <end position="64"/>
    </location>
</feature>
<dbReference type="InterPro" id="IPR011701">
    <property type="entry name" value="MFS"/>
</dbReference>
<proteinExistence type="predicted"/>
<keyword evidence="5 6" id="KW-0472">Membrane</keyword>
<feature type="domain" description="Major facilitator superfamily (MFS) profile" evidence="7">
    <location>
        <begin position="6"/>
        <end position="387"/>
    </location>
</feature>
<organism evidence="8 9">
    <name type="scientific">Catenuloplanes indicus</name>
    <dbReference type="NCBI Taxonomy" id="137267"/>
    <lineage>
        <taxon>Bacteria</taxon>
        <taxon>Bacillati</taxon>
        <taxon>Actinomycetota</taxon>
        <taxon>Actinomycetes</taxon>
        <taxon>Micromonosporales</taxon>
        <taxon>Micromonosporaceae</taxon>
        <taxon>Catenuloplanes</taxon>
    </lineage>
</organism>
<dbReference type="PANTHER" id="PTHR43124:SF10">
    <property type="entry name" value="PURINE EFFLUX PUMP PBUE"/>
    <property type="match status" value="1"/>
</dbReference>
<evidence type="ECO:0000259" key="7">
    <source>
        <dbReference type="PROSITE" id="PS50850"/>
    </source>
</evidence>
<dbReference type="EMBL" id="JAUSUZ010000001">
    <property type="protein sequence ID" value="MDQ0371187.1"/>
    <property type="molecule type" value="Genomic_DNA"/>
</dbReference>
<keyword evidence="2" id="KW-1003">Cell membrane</keyword>
<feature type="transmembrane region" description="Helical" evidence="6">
    <location>
        <begin position="268"/>
        <end position="290"/>
    </location>
</feature>
<comment type="subcellular location">
    <subcellularLocation>
        <location evidence="1">Cell membrane</location>
        <topology evidence="1">Multi-pass membrane protein</topology>
    </subcellularLocation>
</comment>
<dbReference type="Pfam" id="PF07690">
    <property type="entry name" value="MFS_1"/>
    <property type="match status" value="1"/>
</dbReference>
<evidence type="ECO:0000313" key="9">
    <source>
        <dbReference type="Proteomes" id="UP001240236"/>
    </source>
</evidence>
<feature type="transmembrane region" description="Helical" evidence="6">
    <location>
        <begin position="236"/>
        <end position="256"/>
    </location>
</feature>
<comment type="caution">
    <text evidence="8">The sequence shown here is derived from an EMBL/GenBank/DDBJ whole genome shotgun (WGS) entry which is preliminary data.</text>
</comment>
<name>A0AAE3W8E9_9ACTN</name>
<dbReference type="Proteomes" id="UP001240236">
    <property type="component" value="Unassembled WGS sequence"/>
</dbReference>
<feature type="transmembrane region" description="Helical" evidence="6">
    <location>
        <begin position="296"/>
        <end position="315"/>
    </location>
</feature>
<dbReference type="GO" id="GO:0022857">
    <property type="term" value="F:transmembrane transporter activity"/>
    <property type="evidence" value="ECO:0007669"/>
    <property type="project" value="InterPro"/>
</dbReference>
<evidence type="ECO:0000256" key="5">
    <source>
        <dbReference type="ARBA" id="ARBA00023136"/>
    </source>
</evidence>
<dbReference type="InterPro" id="IPR020846">
    <property type="entry name" value="MFS_dom"/>
</dbReference>
<dbReference type="AlphaFoldDB" id="A0AAE3W8E9"/>
<dbReference type="InterPro" id="IPR036259">
    <property type="entry name" value="MFS_trans_sf"/>
</dbReference>
<dbReference type="RefSeq" id="WP_307247758.1">
    <property type="nucleotide sequence ID" value="NZ_JAUSUZ010000001.1"/>
</dbReference>
<evidence type="ECO:0000313" key="8">
    <source>
        <dbReference type="EMBL" id="MDQ0371187.1"/>
    </source>
</evidence>
<feature type="transmembrane region" description="Helical" evidence="6">
    <location>
        <begin position="158"/>
        <end position="177"/>
    </location>
</feature>
<dbReference type="SUPFAM" id="SSF103473">
    <property type="entry name" value="MFS general substrate transporter"/>
    <property type="match status" value="1"/>
</dbReference>
<feature type="transmembrane region" description="Helical" evidence="6">
    <location>
        <begin position="203"/>
        <end position="224"/>
    </location>
</feature>
<dbReference type="PROSITE" id="PS50850">
    <property type="entry name" value="MFS"/>
    <property type="match status" value="1"/>
</dbReference>
<evidence type="ECO:0000256" key="1">
    <source>
        <dbReference type="ARBA" id="ARBA00004651"/>
    </source>
</evidence>
<protein>
    <submittedName>
        <fullName evidence="8">MFS family arabinose efflux permease</fullName>
    </submittedName>
</protein>
<keyword evidence="3 6" id="KW-0812">Transmembrane</keyword>
<keyword evidence="9" id="KW-1185">Reference proteome</keyword>
<dbReference type="PANTHER" id="PTHR43124">
    <property type="entry name" value="PURINE EFFLUX PUMP PBUE"/>
    <property type="match status" value="1"/>
</dbReference>
<dbReference type="InterPro" id="IPR050189">
    <property type="entry name" value="MFS_Efflux_Transporters"/>
</dbReference>
<dbReference type="GO" id="GO:0005886">
    <property type="term" value="C:plasma membrane"/>
    <property type="evidence" value="ECO:0007669"/>
    <property type="project" value="UniProtKB-SubCell"/>
</dbReference>
<evidence type="ECO:0000256" key="6">
    <source>
        <dbReference type="SAM" id="Phobius"/>
    </source>
</evidence>
<sequence length="399" mass="39330">MPARPTLLLLALGAFAVGTDNLVVNGVLASIAVSMDVPEAAAGQLVTVFALVYAVGAPVLAVITADLSRRVLLTASMAAFVAGNALAALAPTFGTLMAGRVLSALAAACYMGPAMAAAAALVPASHRGRALALVGGGLTVATALGVPLGTLLGHLGGWRLTFTAVAVIAAIAAAGIGTRLPPVPNPPTAGLAARVRVAGRSPVLLGLAANTATVAGTFALFTYIGPLSLRETPIGAAFTVVLLAWGLAAVAGNHLGGRWTDTFGADRTLTTGMLGVALVLAAISLLTVVIPPDRAVGVPLLLLAVAALGVTSWALPAAQLHRMVGLAPESAAVMSSLNSSATYLGLALGGALGGLTLAVASPSALGWIGALLQLPAIALVAASRHRRNATARPDHAGAH</sequence>
<feature type="transmembrane region" description="Helical" evidence="6">
    <location>
        <begin position="130"/>
        <end position="152"/>
    </location>
</feature>
<keyword evidence="4 6" id="KW-1133">Transmembrane helix</keyword>
<gene>
    <name evidence="8" type="ORF">J2S42_007856</name>
</gene>
<feature type="transmembrane region" description="Helical" evidence="6">
    <location>
        <begin position="336"/>
        <end position="358"/>
    </location>
</feature>
<evidence type="ECO:0000256" key="4">
    <source>
        <dbReference type="ARBA" id="ARBA00022989"/>
    </source>
</evidence>
<feature type="transmembrane region" description="Helical" evidence="6">
    <location>
        <begin position="102"/>
        <end position="123"/>
    </location>
</feature>